<proteinExistence type="predicted"/>
<sequence length="227" mass="25685">MNTVTTKAPAAPATRPLRADAARNQQRILEAARELFATRGLEITLDDVAEHAGVGVGTVYRRFSNKQDLIAGVFEKHVDDMAGQAELALDIPDPWQGLVQFFEYMCRHMAENRGLGEVLMTLDGQQNRFACVRERMEPAVTKVIDRARDAGELRPDAEAQDFFATIHMVDWIADFARTVHPEVWRRYFSIMLDGLRADSRPRQPLTVGPMTFEQVHEAKSACFGRRR</sequence>
<evidence type="ECO:0000256" key="3">
    <source>
        <dbReference type="ARBA" id="ARBA00023163"/>
    </source>
</evidence>
<accession>A0ABW7JU87</accession>
<feature type="domain" description="HTH tetR-type" evidence="5">
    <location>
        <begin position="22"/>
        <end position="81"/>
    </location>
</feature>
<dbReference type="InterPro" id="IPR023772">
    <property type="entry name" value="DNA-bd_HTH_TetR-type_CS"/>
</dbReference>
<reference evidence="6 7" key="1">
    <citation type="submission" date="2024-10" db="EMBL/GenBank/DDBJ databases">
        <authorList>
            <person name="Riesco R."/>
        </authorList>
    </citation>
    <scope>NUCLEOTIDE SEQUENCE [LARGE SCALE GENOMIC DNA]</scope>
    <source>
        <strain evidence="6 7">NCIMB 15449</strain>
    </source>
</reference>
<dbReference type="EMBL" id="JBIMSO010000129">
    <property type="protein sequence ID" value="MFH5211587.1"/>
    <property type="molecule type" value="Genomic_DNA"/>
</dbReference>
<organism evidence="6 7">
    <name type="scientific">Antrihabitans spumae</name>
    <dbReference type="NCBI Taxonomy" id="3373370"/>
    <lineage>
        <taxon>Bacteria</taxon>
        <taxon>Bacillati</taxon>
        <taxon>Actinomycetota</taxon>
        <taxon>Actinomycetes</taxon>
        <taxon>Mycobacteriales</taxon>
        <taxon>Nocardiaceae</taxon>
        <taxon>Antrihabitans</taxon>
    </lineage>
</organism>
<evidence type="ECO:0000259" key="5">
    <source>
        <dbReference type="PROSITE" id="PS50977"/>
    </source>
</evidence>
<dbReference type="SUPFAM" id="SSF46689">
    <property type="entry name" value="Homeodomain-like"/>
    <property type="match status" value="1"/>
</dbReference>
<evidence type="ECO:0000313" key="7">
    <source>
        <dbReference type="Proteomes" id="UP001609175"/>
    </source>
</evidence>
<dbReference type="Proteomes" id="UP001609175">
    <property type="component" value="Unassembled WGS sequence"/>
</dbReference>
<dbReference type="PANTHER" id="PTHR30055:SF234">
    <property type="entry name" value="HTH-TYPE TRANSCRIPTIONAL REGULATOR BETI"/>
    <property type="match status" value="1"/>
</dbReference>
<dbReference type="PRINTS" id="PR00455">
    <property type="entry name" value="HTHTETR"/>
</dbReference>
<name>A0ABW7JU87_9NOCA</name>
<dbReference type="PANTHER" id="PTHR30055">
    <property type="entry name" value="HTH-TYPE TRANSCRIPTIONAL REGULATOR RUTR"/>
    <property type="match status" value="1"/>
</dbReference>
<dbReference type="PROSITE" id="PS50977">
    <property type="entry name" value="HTH_TETR_2"/>
    <property type="match status" value="1"/>
</dbReference>
<keyword evidence="2 4" id="KW-0238">DNA-binding</keyword>
<dbReference type="SUPFAM" id="SSF48498">
    <property type="entry name" value="Tetracyclin repressor-like, C-terminal domain"/>
    <property type="match status" value="1"/>
</dbReference>
<evidence type="ECO:0000313" key="6">
    <source>
        <dbReference type="EMBL" id="MFH5211587.1"/>
    </source>
</evidence>
<dbReference type="InterPro" id="IPR009057">
    <property type="entry name" value="Homeodomain-like_sf"/>
</dbReference>
<dbReference type="PROSITE" id="PS01081">
    <property type="entry name" value="HTH_TETR_1"/>
    <property type="match status" value="1"/>
</dbReference>
<dbReference type="Pfam" id="PF00440">
    <property type="entry name" value="TetR_N"/>
    <property type="match status" value="1"/>
</dbReference>
<dbReference type="Pfam" id="PF21597">
    <property type="entry name" value="TetR_C_43"/>
    <property type="match status" value="1"/>
</dbReference>
<dbReference type="Gene3D" id="1.10.357.10">
    <property type="entry name" value="Tetracycline Repressor, domain 2"/>
    <property type="match status" value="1"/>
</dbReference>
<dbReference type="InterPro" id="IPR001647">
    <property type="entry name" value="HTH_TetR"/>
</dbReference>
<keyword evidence="3" id="KW-0804">Transcription</keyword>
<feature type="DNA-binding region" description="H-T-H motif" evidence="4">
    <location>
        <begin position="44"/>
        <end position="63"/>
    </location>
</feature>
<evidence type="ECO:0000256" key="4">
    <source>
        <dbReference type="PROSITE-ProRule" id="PRU00335"/>
    </source>
</evidence>
<gene>
    <name evidence="6" type="ORF">ACHIPZ_25785</name>
</gene>
<keyword evidence="1" id="KW-0805">Transcription regulation</keyword>
<dbReference type="RefSeq" id="WP_395118190.1">
    <property type="nucleotide sequence ID" value="NZ_JBIMSO010000129.1"/>
</dbReference>
<dbReference type="InterPro" id="IPR036271">
    <property type="entry name" value="Tet_transcr_reg_TetR-rel_C_sf"/>
</dbReference>
<evidence type="ECO:0000256" key="1">
    <source>
        <dbReference type="ARBA" id="ARBA00023015"/>
    </source>
</evidence>
<dbReference type="InterPro" id="IPR049445">
    <property type="entry name" value="TetR_SbtR-like_C"/>
</dbReference>
<dbReference type="InterPro" id="IPR050109">
    <property type="entry name" value="HTH-type_TetR-like_transc_reg"/>
</dbReference>
<comment type="caution">
    <text evidence="6">The sequence shown here is derived from an EMBL/GenBank/DDBJ whole genome shotgun (WGS) entry which is preliminary data.</text>
</comment>
<evidence type="ECO:0000256" key="2">
    <source>
        <dbReference type="ARBA" id="ARBA00023125"/>
    </source>
</evidence>
<protein>
    <submittedName>
        <fullName evidence="6">TetR/AcrR family transcriptional regulator</fullName>
    </submittedName>
</protein>